<keyword evidence="4" id="KW-1185">Reference proteome</keyword>
<reference evidence="3 4" key="1">
    <citation type="journal article" date="2010" name="Plant Cell">
        <title>The Chlorella variabilis NC64A genome reveals adaptation to photosymbiosis, coevolution with viruses, and cryptic sex.</title>
        <authorList>
            <person name="Blanc G."/>
            <person name="Duncan G."/>
            <person name="Agarkova I."/>
            <person name="Borodovsky M."/>
            <person name="Gurnon J."/>
            <person name="Kuo A."/>
            <person name="Lindquist E."/>
            <person name="Lucas S."/>
            <person name="Pangilinan J."/>
            <person name="Polle J."/>
            <person name="Salamov A."/>
            <person name="Terry A."/>
            <person name="Yamada T."/>
            <person name="Dunigan D.D."/>
            <person name="Grigoriev I.V."/>
            <person name="Claverie J.M."/>
            <person name="Van Etten J.L."/>
        </authorList>
    </citation>
    <scope>NUCLEOTIDE SEQUENCE [LARGE SCALE GENOMIC DNA]</scope>
    <source>
        <strain evidence="3 4">NC64A</strain>
    </source>
</reference>
<dbReference type="OrthoDB" id="436688at2759"/>
<protein>
    <recommendedName>
        <fullName evidence="2">C2HC zinc finger plants domain-containing protein</fullName>
    </recommendedName>
</protein>
<dbReference type="InParanoid" id="E1ZMP4"/>
<dbReference type="Pfam" id="PF25017">
    <property type="entry name" value="zf-C2HC_3"/>
    <property type="match status" value="1"/>
</dbReference>
<dbReference type="AlphaFoldDB" id="E1ZMP4"/>
<dbReference type="InterPro" id="IPR056971">
    <property type="entry name" value="Znf-C2HC_3"/>
</dbReference>
<feature type="compositionally biased region" description="Gly residues" evidence="1">
    <location>
        <begin position="110"/>
        <end position="125"/>
    </location>
</feature>
<dbReference type="GeneID" id="17352188"/>
<evidence type="ECO:0000313" key="4">
    <source>
        <dbReference type="Proteomes" id="UP000008141"/>
    </source>
</evidence>
<proteinExistence type="predicted"/>
<evidence type="ECO:0000313" key="3">
    <source>
        <dbReference type="EMBL" id="EFN52832.1"/>
    </source>
</evidence>
<gene>
    <name evidence="3" type="ORF">CHLNCDRAFT_138274</name>
</gene>
<dbReference type="PANTHER" id="PTHR35513:SF1">
    <property type="entry name" value="OS02G0158600 PROTEIN"/>
    <property type="match status" value="1"/>
</dbReference>
<dbReference type="OMA" id="QAVIMAM"/>
<dbReference type="Proteomes" id="UP000008141">
    <property type="component" value="Unassembled WGS sequence"/>
</dbReference>
<feature type="region of interest" description="Disordered" evidence="1">
    <location>
        <begin position="89"/>
        <end position="136"/>
    </location>
</feature>
<evidence type="ECO:0000259" key="2">
    <source>
        <dbReference type="Pfam" id="PF25017"/>
    </source>
</evidence>
<evidence type="ECO:0000256" key="1">
    <source>
        <dbReference type="SAM" id="MobiDB-lite"/>
    </source>
</evidence>
<sequence length="182" mass="18553">MQHPEASHHPPDIQAALALAHRLVAEGQPLVALKVVADVLRAAGLEREANESVAKVQQALAAGSASAGAADELAGLLSLISLQQAPPQAPSGLLYHHQQQQQQQASFRGGSEGGPAGMDIEGGTGPGPPAGGGPAAQPHDLELLACRAEGASYVCQLCGGVVSVARQQAHQQLWCPALQQRG</sequence>
<dbReference type="KEGG" id="cvr:CHLNCDRAFT_138274"/>
<dbReference type="RefSeq" id="XP_005844934.1">
    <property type="nucleotide sequence ID" value="XM_005844872.1"/>
</dbReference>
<organism evidence="4">
    <name type="scientific">Chlorella variabilis</name>
    <name type="common">Green alga</name>
    <dbReference type="NCBI Taxonomy" id="554065"/>
    <lineage>
        <taxon>Eukaryota</taxon>
        <taxon>Viridiplantae</taxon>
        <taxon>Chlorophyta</taxon>
        <taxon>core chlorophytes</taxon>
        <taxon>Trebouxiophyceae</taxon>
        <taxon>Chlorellales</taxon>
        <taxon>Chlorellaceae</taxon>
        <taxon>Chlorella clade</taxon>
        <taxon>Chlorella</taxon>
    </lineage>
</organism>
<feature type="domain" description="C2HC zinc finger plants" evidence="2">
    <location>
        <begin position="148"/>
        <end position="176"/>
    </location>
</feature>
<name>E1ZMP4_CHLVA</name>
<dbReference type="PANTHER" id="PTHR35513">
    <property type="entry name" value="OS02G0158600 PROTEIN"/>
    <property type="match status" value="1"/>
</dbReference>
<dbReference type="EMBL" id="GL433854">
    <property type="protein sequence ID" value="EFN52832.1"/>
    <property type="molecule type" value="Genomic_DNA"/>
</dbReference>
<dbReference type="FunCoup" id="E1ZMP4">
    <property type="interactions" value="95"/>
</dbReference>
<accession>E1ZMP4</accession>